<protein>
    <submittedName>
        <fullName evidence="1">Uncharacterized protein</fullName>
    </submittedName>
</protein>
<accession>A0A1A9QDS3</accession>
<dbReference type="STRING" id="432608.A6V39_04645"/>
<evidence type="ECO:0000313" key="1">
    <source>
        <dbReference type="EMBL" id="OAL09839.1"/>
    </source>
</evidence>
<dbReference type="AlphaFoldDB" id="A0A1A9QDS3"/>
<sequence>MAINKKLIGSLLGGATILIASFGGLKINDTIAYNKKMTRYSKIPSQFWLSGLTSTGGEGVWYLPDYKDDEIWKYWYENKDTNDQTKRNGFVKEHTNWEAFRDYCYAKADEGYQECSDSRGWCMECARDNSWDFEQKRKK</sequence>
<dbReference type="EMBL" id="LWUJ01000013">
    <property type="protein sequence ID" value="OAL09839.1"/>
    <property type="molecule type" value="Genomic_DNA"/>
</dbReference>
<gene>
    <name evidence="1" type="ORF">A6V39_04645</name>
</gene>
<organism evidence="1 2">
    <name type="scientific">Candidatus Mycoplasma haematobovis</name>
    <dbReference type="NCBI Taxonomy" id="432608"/>
    <lineage>
        <taxon>Bacteria</taxon>
        <taxon>Bacillati</taxon>
        <taxon>Mycoplasmatota</taxon>
        <taxon>Mollicutes</taxon>
        <taxon>Mycoplasmataceae</taxon>
        <taxon>Mycoplasma</taxon>
    </lineage>
</organism>
<reference evidence="2" key="1">
    <citation type="submission" date="2016-04" db="EMBL/GenBank/DDBJ databases">
        <authorList>
            <person name="Quiroz-Castaneda R.E."/>
            <person name="Martinez-Ocampo F."/>
        </authorList>
    </citation>
    <scope>NUCLEOTIDE SEQUENCE [LARGE SCALE GENOMIC DNA]</scope>
    <source>
        <strain evidence="2">INIFAP01</strain>
    </source>
</reference>
<proteinExistence type="predicted"/>
<keyword evidence="2" id="KW-1185">Reference proteome</keyword>
<dbReference type="Proteomes" id="UP000077623">
    <property type="component" value="Unassembled WGS sequence"/>
</dbReference>
<dbReference type="RefSeq" id="WP_187150565.1">
    <property type="nucleotide sequence ID" value="NZ_LWUJ01000013.1"/>
</dbReference>
<comment type="caution">
    <text evidence="1">The sequence shown here is derived from an EMBL/GenBank/DDBJ whole genome shotgun (WGS) entry which is preliminary data.</text>
</comment>
<evidence type="ECO:0000313" key="2">
    <source>
        <dbReference type="Proteomes" id="UP000077623"/>
    </source>
</evidence>
<name>A0A1A9QDS3_9MOLU</name>